<keyword evidence="4" id="KW-1185">Reference proteome</keyword>
<protein>
    <submittedName>
        <fullName evidence="3">Glycosyltransferase</fullName>
    </submittedName>
</protein>
<comment type="caution">
    <text evidence="3">The sequence shown here is derived from an EMBL/GenBank/DDBJ whole genome shotgun (WGS) entry which is preliminary data.</text>
</comment>
<dbReference type="CDD" id="cd03811">
    <property type="entry name" value="GT4_GT28_WabH-like"/>
    <property type="match status" value="1"/>
</dbReference>
<dbReference type="InterPro" id="IPR001296">
    <property type="entry name" value="Glyco_trans_1"/>
</dbReference>
<keyword evidence="3" id="KW-0808">Transferase</keyword>
<feature type="domain" description="Glycosyltransferase subfamily 4-like N-terminal" evidence="2">
    <location>
        <begin position="281"/>
        <end position="460"/>
    </location>
</feature>
<proteinExistence type="predicted"/>
<dbReference type="EMBL" id="QZCG01000009">
    <property type="protein sequence ID" value="RJE84157.1"/>
    <property type="molecule type" value="Genomic_DNA"/>
</dbReference>
<dbReference type="AlphaFoldDB" id="A0A418STF4"/>
<name>A0A418STF4_9RHOB</name>
<evidence type="ECO:0000259" key="1">
    <source>
        <dbReference type="Pfam" id="PF00534"/>
    </source>
</evidence>
<accession>A0A418STF4</accession>
<organism evidence="3 4">
    <name type="scientific">Paracoccus onubensis</name>
    <dbReference type="NCBI Taxonomy" id="1675788"/>
    <lineage>
        <taxon>Bacteria</taxon>
        <taxon>Pseudomonadati</taxon>
        <taxon>Pseudomonadota</taxon>
        <taxon>Alphaproteobacteria</taxon>
        <taxon>Rhodobacterales</taxon>
        <taxon>Paracoccaceae</taxon>
        <taxon>Paracoccus</taxon>
    </lineage>
</organism>
<evidence type="ECO:0000259" key="2">
    <source>
        <dbReference type="Pfam" id="PF13439"/>
    </source>
</evidence>
<evidence type="ECO:0000313" key="4">
    <source>
        <dbReference type="Proteomes" id="UP000284202"/>
    </source>
</evidence>
<sequence length="675" mass="75031">MISDFNSVNHCVVRKAIQGGRNLSSPESTCCAFRHPKNSTEPSLSEARARYEELKRKAPRQASEFALAMAPVFASRQFFYRRLLSKDTDLDIRRQAAASALEMAKSGAKVDYKILVRSAKILAELSGEGTGQRLLDYPDRIGPEGSKIALLAAFHQAKLERRWDDAYRMLAQYVKDHPKDAKRRRELGLLAYRSGSWGERASAILELNDFPHDKKAKEAFAAVSSFFKTCSVSFASPADAGRRTNLQSPASVFRHVLTSCPPAQAGNREGIVMIAPSLAGGGAERVAATICGDLSARGKPVEMAIYDVDGKSGRDPLFYLPMTGLDREDIRVLDLTAPLREPFCWLPPNLSHKSQAIHDFLMWRRPHTLYLTLDMANLAGGFAGLLAGVPNIILHCHNQRPSDVYAGLGMEGWAAAYQTLLERDEIRMIAVSQTVAEDYADWADIRSDRIEIVRNGLDLQQLIRPDKLFLKTFRSELGIPRTSLIVGTAFRFEEVKRPDIWLRMAGRVVKKRPDVHFVLFGEGALLEREQLRCRDFGIEKQVHFAGHVNDLYHRLPLLDVFVLSSRSEGLPNVLLEAQAGGAIPVTFDVGGCREAMSDGVTGLLVREQSDEALAHAVLKALNDAEWRHAAKKAGRKFVRSHFSVNRMLSAFNRFMSAAESGVNRPIQSLGGHRTE</sequence>
<dbReference type="PANTHER" id="PTHR12526">
    <property type="entry name" value="GLYCOSYLTRANSFERASE"/>
    <property type="match status" value="1"/>
</dbReference>
<dbReference type="GO" id="GO:0016757">
    <property type="term" value="F:glycosyltransferase activity"/>
    <property type="evidence" value="ECO:0007669"/>
    <property type="project" value="InterPro"/>
</dbReference>
<dbReference type="Gene3D" id="3.40.50.2000">
    <property type="entry name" value="Glycogen Phosphorylase B"/>
    <property type="match status" value="2"/>
</dbReference>
<dbReference type="InterPro" id="IPR028098">
    <property type="entry name" value="Glyco_trans_4-like_N"/>
</dbReference>
<dbReference type="Proteomes" id="UP000284202">
    <property type="component" value="Unassembled WGS sequence"/>
</dbReference>
<evidence type="ECO:0000313" key="3">
    <source>
        <dbReference type="EMBL" id="RJE84157.1"/>
    </source>
</evidence>
<feature type="domain" description="Glycosyl transferase family 1" evidence="1">
    <location>
        <begin position="473"/>
        <end position="636"/>
    </location>
</feature>
<dbReference type="Pfam" id="PF00534">
    <property type="entry name" value="Glycos_transf_1"/>
    <property type="match status" value="1"/>
</dbReference>
<reference evidence="4" key="1">
    <citation type="submission" date="2018-09" db="EMBL/GenBank/DDBJ databases">
        <title>Acidovorax cavernicola nov. sp. isolated from Gruta de las Maravillas (Aracena, Spain).</title>
        <authorList>
            <person name="Jurado V."/>
            <person name="Gutierrez-Patricio S."/>
            <person name="Gonzalez-Pimentel J.L."/>
            <person name="Miller A.Z."/>
            <person name="Laiz L."/>
            <person name="Saiz-Jimenez C."/>
        </authorList>
    </citation>
    <scope>NUCLEOTIDE SEQUENCE [LARGE SCALE GENOMIC DNA]</scope>
    <source>
        <strain evidence="4">1011MAR3C25</strain>
    </source>
</reference>
<dbReference type="OrthoDB" id="9807414at2"/>
<gene>
    <name evidence="3" type="ORF">D3P04_14215</name>
</gene>
<dbReference type="SUPFAM" id="SSF53756">
    <property type="entry name" value="UDP-Glycosyltransferase/glycogen phosphorylase"/>
    <property type="match status" value="1"/>
</dbReference>
<dbReference type="PANTHER" id="PTHR12526:SF638">
    <property type="entry name" value="SPORE COAT PROTEIN SA"/>
    <property type="match status" value="1"/>
</dbReference>
<dbReference type="Pfam" id="PF13439">
    <property type="entry name" value="Glyco_transf_4"/>
    <property type="match status" value="1"/>
</dbReference>